<evidence type="ECO:0000256" key="1">
    <source>
        <dbReference type="SAM" id="MobiDB-lite"/>
    </source>
</evidence>
<keyword evidence="3" id="KW-1185">Reference proteome</keyword>
<dbReference type="EnsemblPlants" id="TraesCS7B02G375100.1">
    <property type="protein sequence ID" value="TraesCS7B02G375100.1"/>
    <property type="gene ID" value="TraesCS7B02G375100"/>
</dbReference>
<feature type="compositionally biased region" description="Basic and acidic residues" evidence="1">
    <location>
        <begin position="1"/>
        <end position="10"/>
    </location>
</feature>
<dbReference type="Gramene" id="TraesCS7B02G375100.1">
    <property type="protein sequence ID" value="TraesCS7B02G375100.1"/>
    <property type="gene ID" value="TraesCS7B02G375100"/>
</dbReference>
<gene>
    <name evidence="2" type="primary">LOC123158340</name>
</gene>
<evidence type="ECO:0000313" key="2">
    <source>
        <dbReference type="EnsemblPlants" id="TraesCS7B02G375100.1"/>
    </source>
</evidence>
<dbReference type="OMA" id="PCGVFTR"/>
<proteinExistence type="predicted"/>
<reference evidence="2" key="2">
    <citation type="submission" date="2018-10" db="UniProtKB">
        <authorList>
            <consortium name="EnsemblPlants"/>
        </authorList>
    </citation>
    <scope>IDENTIFICATION</scope>
</reference>
<dbReference type="RefSeq" id="XP_044432309.1">
    <property type="nucleotide sequence ID" value="XM_044576374.1"/>
</dbReference>
<dbReference type="Gramene" id="TraesJAG7B03G04203600.1">
    <property type="protein sequence ID" value="TraesJAG7B03G04203600.1"/>
    <property type="gene ID" value="TraesJAG7B03G04203600"/>
</dbReference>
<dbReference type="AlphaFoldDB" id="A0A3B6SM76"/>
<dbReference type="Gramene" id="TraesLDM7B03G04224570.1">
    <property type="protein sequence ID" value="TraesLDM7B03G04224570.1"/>
    <property type="gene ID" value="TraesLDM7B03G04224570"/>
</dbReference>
<dbReference type="Proteomes" id="UP000019116">
    <property type="component" value="Chromosome 7B"/>
</dbReference>
<evidence type="ECO:0000313" key="3">
    <source>
        <dbReference type="Proteomes" id="UP000019116"/>
    </source>
</evidence>
<dbReference type="STRING" id="4565.A0A3B6SM76"/>
<dbReference type="PANTHER" id="PTHR34709">
    <property type="entry name" value="OS10G0396666 PROTEIN"/>
    <property type="match status" value="1"/>
</dbReference>
<feature type="region of interest" description="Disordered" evidence="1">
    <location>
        <begin position="1"/>
        <end position="20"/>
    </location>
</feature>
<protein>
    <recommendedName>
        <fullName evidence="4">FBD domain-containing protein</fullName>
    </recommendedName>
</protein>
<dbReference type="GeneID" id="123158340"/>
<dbReference type="Gramene" id="TraesCS7B03G1008900.1">
    <property type="protein sequence ID" value="TraesCS7B03G1008900.1.CDS"/>
    <property type="gene ID" value="TraesCS7B03G1008900"/>
</dbReference>
<dbReference type="SUPFAM" id="SSF52047">
    <property type="entry name" value="RNI-like"/>
    <property type="match status" value="1"/>
</dbReference>
<reference evidence="2" key="1">
    <citation type="submission" date="2018-08" db="EMBL/GenBank/DDBJ databases">
        <authorList>
            <person name="Rossello M."/>
        </authorList>
    </citation>
    <scope>NUCLEOTIDE SEQUENCE [LARGE SCALE GENOMIC DNA]</scope>
    <source>
        <strain evidence="2">cv. Chinese Spring</strain>
    </source>
</reference>
<dbReference type="PANTHER" id="PTHR34709:SF61">
    <property type="entry name" value="OS07G0229100 PROTEIN"/>
    <property type="match status" value="1"/>
</dbReference>
<accession>A0A3B6SM76</accession>
<sequence>MEKMQEERRPKLSGAADAGGGEDRLGALHDDILIRILLKSDDAATAARTSVLARRWRHLWALLPALYFFRPTDPRRIRSALAAHEAPVLQALAVIAQGDSPGSAGAWLPIAARRLSGTLVFRVLRRSIAIAKKRAALKLPCFENATKIVLRLGFLRLALPPCGVFTRIHLLMLMEVRLRGPCGLGEAVSSPRCPSLRRLVVKDAHGLGDLTIHSECLQKLELFRLPDLQSLTVVAPALQLLKLDHCFVLCSRQPVANISAPHLMWLAWMDNYDQNSVQLGEMAYLQSLVTQHFIMYGEDYHSSHNRNGVCLLRHFEHLHRLVLTLQCPKDIANKKYFMEQITRLPDIKLLELGITACGHSFGASLFHVMRMCTAIRALVLGLNVTLEDEEETVCPSDCICDQPPSWKTKELVLNRLEVIEIYGFRGTEHEINAVKQICSWATVLRRMTVKFHDSITENKAEVLCELLVTFSRLGLDMVFIYRMQ</sequence>
<dbReference type="InterPro" id="IPR036047">
    <property type="entry name" value="F-box-like_dom_sf"/>
</dbReference>
<dbReference type="Gramene" id="TraesRN7B0101015600.1">
    <property type="protein sequence ID" value="TraesRN7B0101015600.1"/>
    <property type="gene ID" value="TraesRN7B0101015600"/>
</dbReference>
<dbReference type="Gramene" id="TraesNOR7B03G04269150.1">
    <property type="protein sequence ID" value="TraesNOR7B03G04269150.1"/>
    <property type="gene ID" value="TraesNOR7B03G04269150"/>
</dbReference>
<name>A0A3B6SM76_WHEAT</name>
<evidence type="ECO:0008006" key="4">
    <source>
        <dbReference type="Google" id="ProtNLM"/>
    </source>
</evidence>
<dbReference type="InterPro" id="IPR055312">
    <property type="entry name" value="FBL15-like"/>
</dbReference>
<organism evidence="2">
    <name type="scientific">Triticum aestivum</name>
    <name type="common">Wheat</name>
    <dbReference type="NCBI Taxonomy" id="4565"/>
    <lineage>
        <taxon>Eukaryota</taxon>
        <taxon>Viridiplantae</taxon>
        <taxon>Streptophyta</taxon>
        <taxon>Embryophyta</taxon>
        <taxon>Tracheophyta</taxon>
        <taxon>Spermatophyta</taxon>
        <taxon>Magnoliopsida</taxon>
        <taxon>Liliopsida</taxon>
        <taxon>Poales</taxon>
        <taxon>Poaceae</taxon>
        <taxon>BOP clade</taxon>
        <taxon>Pooideae</taxon>
        <taxon>Triticodae</taxon>
        <taxon>Triticeae</taxon>
        <taxon>Triticinae</taxon>
        <taxon>Triticum</taxon>
    </lineage>
</organism>
<dbReference type="SUPFAM" id="SSF81383">
    <property type="entry name" value="F-box domain"/>
    <property type="match status" value="1"/>
</dbReference>
<dbReference type="KEGG" id="taes:123158340"/>